<sequence>MQAAATTINVRAPAEVRDLIDRAAQAQGKTRTDFMLEASVEAARRVLLDQVFFQADEAQMKAFQAVMEQPVEYNAAVRALLSRQAPWSA</sequence>
<proteinExistence type="inferred from homology"/>
<accession>A0A6G8IMK6</accession>
<dbReference type="AlphaFoldDB" id="A0A6G8IMK6"/>
<evidence type="ECO:0000256" key="4">
    <source>
        <dbReference type="ARBA" id="ARBA00023125"/>
    </source>
</evidence>
<evidence type="ECO:0000256" key="2">
    <source>
        <dbReference type="ARBA" id="ARBA00022649"/>
    </source>
</evidence>
<keyword evidence="8" id="KW-1185">Reference proteome</keyword>
<dbReference type="PANTHER" id="PTHR35401">
    <property type="entry name" value="COPG FAMILY HELIX-TURN-HELIX PROTEIN-RELATED-RELATED"/>
    <property type="match status" value="1"/>
</dbReference>
<dbReference type="Proteomes" id="UP000503162">
    <property type="component" value="Chromosome"/>
</dbReference>
<evidence type="ECO:0000313" key="8">
    <source>
        <dbReference type="Proteomes" id="UP000503162"/>
    </source>
</evidence>
<dbReference type="GO" id="GO:0003677">
    <property type="term" value="F:DNA binding"/>
    <property type="evidence" value="ECO:0007669"/>
    <property type="project" value="UniProtKB-KW"/>
</dbReference>
<evidence type="ECO:0000256" key="5">
    <source>
        <dbReference type="ARBA" id="ARBA00023163"/>
    </source>
</evidence>
<comment type="similarity">
    <text evidence="6">Belongs to the TacA antitoxin family.</text>
</comment>
<dbReference type="InterPro" id="IPR014795">
    <property type="entry name" value="TacA_1-like"/>
</dbReference>
<keyword evidence="1" id="KW-0678">Repressor</keyword>
<dbReference type="GO" id="GO:0006355">
    <property type="term" value="P:regulation of DNA-templated transcription"/>
    <property type="evidence" value="ECO:0007669"/>
    <property type="project" value="InterPro"/>
</dbReference>
<reference evidence="7 8" key="1">
    <citation type="submission" date="2020-03" db="EMBL/GenBank/DDBJ databases">
        <title>Hydrogenophaga sp. nov. isolated from cyanobacterial mat.</title>
        <authorList>
            <person name="Thorat V."/>
            <person name="Kirdat K."/>
            <person name="Tiwarekar B."/>
            <person name="Costa E.D."/>
            <person name="Yadav A."/>
        </authorList>
    </citation>
    <scope>NUCLEOTIDE SEQUENCE [LARGE SCALE GENOMIC DNA]</scope>
    <source>
        <strain evidence="7 8">BA0156</strain>
    </source>
</reference>
<name>A0A6G8IMK6_9BURK</name>
<protein>
    <submittedName>
        <fullName evidence="7">DUF1778 domain-containing protein</fullName>
    </submittedName>
</protein>
<evidence type="ECO:0000313" key="7">
    <source>
        <dbReference type="EMBL" id="QIM54339.1"/>
    </source>
</evidence>
<dbReference type="EMBL" id="CP049989">
    <property type="protein sequence ID" value="QIM54339.1"/>
    <property type="molecule type" value="Genomic_DNA"/>
</dbReference>
<dbReference type="Pfam" id="PF08681">
    <property type="entry name" value="TacA1"/>
    <property type="match status" value="1"/>
</dbReference>
<dbReference type="KEGG" id="hcz:G9Q37_20335"/>
<dbReference type="PANTHER" id="PTHR35401:SF1">
    <property type="entry name" value="CYTOPLASMIC PROTEIN"/>
    <property type="match status" value="1"/>
</dbReference>
<keyword evidence="2" id="KW-1277">Toxin-antitoxin system</keyword>
<keyword evidence="5" id="KW-0804">Transcription</keyword>
<evidence type="ECO:0000256" key="3">
    <source>
        <dbReference type="ARBA" id="ARBA00023015"/>
    </source>
</evidence>
<dbReference type="RefSeq" id="WP_166230214.1">
    <property type="nucleotide sequence ID" value="NZ_CP049989.1"/>
</dbReference>
<evidence type="ECO:0000256" key="6">
    <source>
        <dbReference type="ARBA" id="ARBA00049988"/>
    </source>
</evidence>
<dbReference type="InterPro" id="IPR010985">
    <property type="entry name" value="Ribbon_hlx_hlx"/>
</dbReference>
<evidence type="ECO:0000256" key="1">
    <source>
        <dbReference type="ARBA" id="ARBA00022491"/>
    </source>
</evidence>
<dbReference type="Gene3D" id="1.20.5.780">
    <property type="entry name" value="Single helix bin"/>
    <property type="match status" value="1"/>
</dbReference>
<gene>
    <name evidence="7" type="ORF">G9Q37_20335</name>
</gene>
<keyword evidence="4" id="KW-0238">DNA-binding</keyword>
<keyword evidence="3" id="KW-0805">Transcription regulation</keyword>
<dbReference type="SUPFAM" id="SSF47598">
    <property type="entry name" value="Ribbon-helix-helix"/>
    <property type="match status" value="1"/>
</dbReference>
<organism evidence="7 8">
    <name type="scientific">Hydrogenophaga crocea</name>
    <dbReference type="NCBI Taxonomy" id="2716225"/>
    <lineage>
        <taxon>Bacteria</taxon>
        <taxon>Pseudomonadati</taxon>
        <taxon>Pseudomonadota</taxon>
        <taxon>Betaproteobacteria</taxon>
        <taxon>Burkholderiales</taxon>
        <taxon>Comamonadaceae</taxon>
        <taxon>Hydrogenophaga</taxon>
    </lineage>
</organism>